<name>A0A328VGK1_9CHLR</name>
<dbReference type="Proteomes" id="UP000248706">
    <property type="component" value="Unassembled WGS sequence"/>
</dbReference>
<dbReference type="RefSeq" id="WP_112431100.1">
    <property type="nucleotide sequence ID" value="NZ_MCIF01000002.1"/>
</dbReference>
<evidence type="ECO:0000313" key="3">
    <source>
        <dbReference type="Proteomes" id="UP000248706"/>
    </source>
</evidence>
<keyword evidence="3" id="KW-1185">Reference proteome</keyword>
<feature type="transmembrane region" description="Helical" evidence="1">
    <location>
        <begin position="6"/>
        <end position="23"/>
    </location>
</feature>
<dbReference type="OrthoDB" id="160959at2"/>
<keyword evidence="1" id="KW-1133">Transmembrane helix</keyword>
<reference evidence="2 3" key="1">
    <citation type="submission" date="2016-08" db="EMBL/GenBank/DDBJ databases">
        <title>Analysis of Carbohydrate Active Enzymes in Thermogemmatispora T81 Reveals Carbohydrate Degradation Ability.</title>
        <authorList>
            <person name="Tomazini A."/>
            <person name="Lal S."/>
            <person name="Stott M."/>
            <person name="Henrissat B."/>
            <person name="Polikarpov I."/>
            <person name="Sparling R."/>
            <person name="Levin D.B."/>
        </authorList>
    </citation>
    <scope>NUCLEOTIDE SEQUENCE [LARGE SCALE GENOMIC DNA]</scope>
    <source>
        <strain evidence="2 3">T81</strain>
    </source>
</reference>
<accession>A0A328VGK1</accession>
<keyword evidence="1" id="KW-0812">Transmembrane</keyword>
<dbReference type="EMBL" id="MCIF01000002">
    <property type="protein sequence ID" value="RAQ97038.1"/>
    <property type="molecule type" value="Genomic_DNA"/>
</dbReference>
<evidence type="ECO:0000256" key="1">
    <source>
        <dbReference type="SAM" id="Phobius"/>
    </source>
</evidence>
<evidence type="ECO:0000313" key="2">
    <source>
        <dbReference type="EMBL" id="RAQ97038.1"/>
    </source>
</evidence>
<protein>
    <submittedName>
        <fullName evidence="2">Uncharacterized protein</fullName>
    </submittedName>
</protein>
<proteinExistence type="predicted"/>
<sequence>MLETLTLFLGIWLLFLLLAIYYLSRSLEGNSVGPRLSRNERLSAESRAKALLREMLTESQYQQLIKYGYLEVASPSISHRIYRIPGSGGLVKVYERGCPIMELCLQPAEPLPDGDVVVMHKLMIEGNEEEYLKKANHFAPGIISLRCQHL</sequence>
<organism evidence="2 3">
    <name type="scientific">Thermogemmatispora tikiterensis</name>
    <dbReference type="NCBI Taxonomy" id="1825093"/>
    <lineage>
        <taxon>Bacteria</taxon>
        <taxon>Bacillati</taxon>
        <taxon>Chloroflexota</taxon>
        <taxon>Ktedonobacteria</taxon>
        <taxon>Thermogemmatisporales</taxon>
        <taxon>Thermogemmatisporaceae</taxon>
        <taxon>Thermogemmatispora</taxon>
    </lineage>
</organism>
<dbReference type="AlphaFoldDB" id="A0A328VGK1"/>
<keyword evidence="1" id="KW-0472">Membrane</keyword>
<gene>
    <name evidence="2" type="ORF">A4R35_15980</name>
</gene>
<comment type="caution">
    <text evidence="2">The sequence shown here is derived from an EMBL/GenBank/DDBJ whole genome shotgun (WGS) entry which is preliminary data.</text>
</comment>